<dbReference type="InterPro" id="IPR050807">
    <property type="entry name" value="TransReg_Diox_bact_type"/>
</dbReference>
<dbReference type="RefSeq" id="WP_014134023.1">
    <property type="nucleotide sequence ID" value="NC_016109.1"/>
</dbReference>
<evidence type="ECO:0000256" key="1">
    <source>
        <dbReference type="ARBA" id="ARBA00023125"/>
    </source>
</evidence>
<proteinExistence type="predicted"/>
<dbReference type="InterPro" id="IPR014710">
    <property type="entry name" value="RmlC-like_jellyroll"/>
</dbReference>
<evidence type="ECO:0000313" key="4">
    <source>
        <dbReference type="Proteomes" id="UP000007076"/>
    </source>
</evidence>
<name>E4N673_KITSK</name>
<accession>E4N673</accession>
<evidence type="ECO:0000259" key="2">
    <source>
        <dbReference type="PROSITE" id="PS50943"/>
    </source>
</evidence>
<dbReference type="HOGENOM" id="CLU_085376_5_2_11"/>
<reference evidence="3 4" key="1">
    <citation type="journal article" date="2010" name="DNA Res.">
        <title>Genome sequence of Kitasatospora setae NBRC 14216T: an evolutionary snapshot of the family Streptomycetaceae.</title>
        <authorList>
            <person name="Ichikawa N."/>
            <person name="Oguchi A."/>
            <person name="Ikeda H."/>
            <person name="Ishikawa J."/>
            <person name="Kitani S."/>
            <person name="Watanabe Y."/>
            <person name="Nakamura S."/>
            <person name="Katano Y."/>
            <person name="Kishi E."/>
            <person name="Sasagawa M."/>
            <person name="Ankai A."/>
            <person name="Fukui S."/>
            <person name="Hashimoto Y."/>
            <person name="Kamata S."/>
            <person name="Otoguro M."/>
            <person name="Tanikawa S."/>
            <person name="Nihira T."/>
            <person name="Horinouchi S."/>
            <person name="Ohnishi Y."/>
            <person name="Hayakawa M."/>
            <person name="Kuzuyama T."/>
            <person name="Arisawa A."/>
            <person name="Nomoto F."/>
            <person name="Miura H."/>
            <person name="Takahashi Y."/>
            <person name="Fujita N."/>
        </authorList>
    </citation>
    <scope>NUCLEOTIDE SEQUENCE [LARGE SCALE GENOMIC DNA]</scope>
    <source>
        <strain evidence="4">ATCC 33774 / DSM 43861 / JCM 3304 / KCC A-0304 / NBRC 14216 / KM-6054</strain>
    </source>
</reference>
<keyword evidence="1" id="KW-0238">DNA-binding</keyword>
<dbReference type="STRING" id="452652.KSE_08670"/>
<dbReference type="Gene3D" id="1.10.260.40">
    <property type="entry name" value="lambda repressor-like DNA-binding domains"/>
    <property type="match status" value="1"/>
</dbReference>
<dbReference type="AlphaFoldDB" id="E4N673"/>
<dbReference type="CDD" id="cd00093">
    <property type="entry name" value="HTH_XRE"/>
    <property type="match status" value="1"/>
</dbReference>
<dbReference type="KEGG" id="ksk:KSE_08670"/>
<dbReference type="GO" id="GO:0005829">
    <property type="term" value="C:cytosol"/>
    <property type="evidence" value="ECO:0007669"/>
    <property type="project" value="TreeGrafter"/>
</dbReference>
<dbReference type="PANTHER" id="PTHR46797">
    <property type="entry name" value="HTH-TYPE TRANSCRIPTIONAL REGULATOR"/>
    <property type="match status" value="1"/>
</dbReference>
<dbReference type="GO" id="GO:0003677">
    <property type="term" value="F:DNA binding"/>
    <property type="evidence" value="ECO:0007669"/>
    <property type="project" value="UniProtKB-KW"/>
</dbReference>
<dbReference type="InterPro" id="IPR010982">
    <property type="entry name" value="Lambda_DNA-bd_dom_sf"/>
</dbReference>
<keyword evidence="4" id="KW-1185">Reference proteome</keyword>
<dbReference type="Proteomes" id="UP000007076">
    <property type="component" value="Chromosome"/>
</dbReference>
<dbReference type="InterPro" id="IPR001387">
    <property type="entry name" value="Cro/C1-type_HTH"/>
</dbReference>
<evidence type="ECO:0000313" key="3">
    <source>
        <dbReference type="EMBL" id="BAJ26704.1"/>
    </source>
</evidence>
<dbReference type="PROSITE" id="PS50943">
    <property type="entry name" value="HTH_CROC1"/>
    <property type="match status" value="1"/>
</dbReference>
<dbReference type="SMART" id="SM00530">
    <property type="entry name" value="HTH_XRE"/>
    <property type="match status" value="1"/>
</dbReference>
<dbReference type="PANTHER" id="PTHR46797:SF1">
    <property type="entry name" value="METHYLPHOSPHONATE SYNTHASE"/>
    <property type="match status" value="1"/>
</dbReference>
<gene>
    <name evidence="3" type="ordered locus">KSE_08670</name>
</gene>
<dbReference type="PATRIC" id="fig|452652.3.peg.854"/>
<dbReference type="SUPFAM" id="SSF47413">
    <property type="entry name" value="lambda repressor-like DNA-binding domains"/>
    <property type="match status" value="1"/>
</dbReference>
<protein>
    <submittedName>
        <fullName evidence="3">Putative transcriptional regulator</fullName>
    </submittedName>
</protein>
<feature type="domain" description="HTH cro/C1-type" evidence="2">
    <location>
        <begin position="19"/>
        <end position="73"/>
    </location>
</feature>
<dbReference type="InterPro" id="IPR011051">
    <property type="entry name" value="RmlC_Cupin_sf"/>
</dbReference>
<dbReference type="CDD" id="cd02209">
    <property type="entry name" value="cupin_XRE_C"/>
    <property type="match status" value="1"/>
</dbReference>
<dbReference type="SUPFAM" id="SSF51182">
    <property type="entry name" value="RmlC-like cupins"/>
    <property type="match status" value="1"/>
</dbReference>
<dbReference type="Gene3D" id="2.60.120.10">
    <property type="entry name" value="Jelly Rolls"/>
    <property type="match status" value="1"/>
</dbReference>
<sequence length="208" mass="21147">MGPAPVASAELAARVGLRLRELRVARGLSLSELARRSGVGKATLSGLESGTRNPTLETLYALTTALGLPLSAALQAPEQAVREAATGRALERAAADRAAVASGGAPGVGVSGRVLDAVLLERFEDAAAVSETYRIRIRPGGARRSAAHPAGTVEHLVVLSGTALVGTAASPVTVGPGGHHTWAADVPHHYEAVGPDVEAVLVVRHPHG</sequence>
<dbReference type="eggNOG" id="COG1396">
    <property type="taxonomic scope" value="Bacteria"/>
</dbReference>
<organism evidence="3 4">
    <name type="scientific">Kitasatospora setae (strain ATCC 33774 / DSM 43861 / JCM 3304 / KCC A-0304 / NBRC 14216 / KM-6054)</name>
    <name type="common">Streptomyces setae</name>
    <dbReference type="NCBI Taxonomy" id="452652"/>
    <lineage>
        <taxon>Bacteria</taxon>
        <taxon>Bacillati</taxon>
        <taxon>Actinomycetota</taxon>
        <taxon>Actinomycetes</taxon>
        <taxon>Kitasatosporales</taxon>
        <taxon>Streptomycetaceae</taxon>
        <taxon>Kitasatospora</taxon>
    </lineage>
</organism>
<dbReference type="EMBL" id="AP010968">
    <property type="protein sequence ID" value="BAJ26704.1"/>
    <property type="molecule type" value="Genomic_DNA"/>
</dbReference>
<dbReference type="GO" id="GO:0003700">
    <property type="term" value="F:DNA-binding transcription factor activity"/>
    <property type="evidence" value="ECO:0007669"/>
    <property type="project" value="TreeGrafter"/>
</dbReference>
<dbReference type="Pfam" id="PF01381">
    <property type="entry name" value="HTH_3"/>
    <property type="match status" value="1"/>
</dbReference>